<dbReference type="NCBIfam" id="TIGR02185">
    <property type="entry name" value="Trep_Strep"/>
    <property type="match status" value="1"/>
</dbReference>
<dbReference type="eggNOG" id="ENOG502ZT2I">
    <property type="taxonomic scope" value="Bacteria"/>
</dbReference>
<name>C8PPY7_9SPIR</name>
<accession>C8PPY7</accession>
<evidence type="ECO:0000313" key="2">
    <source>
        <dbReference type="EMBL" id="EEV20469.1"/>
    </source>
</evidence>
<feature type="transmembrane region" description="Helical" evidence="1">
    <location>
        <begin position="68"/>
        <end position="98"/>
    </location>
</feature>
<evidence type="ECO:0000313" key="3">
    <source>
        <dbReference type="Proteomes" id="UP000004509"/>
    </source>
</evidence>
<reference evidence="2 3" key="1">
    <citation type="submission" date="2009-07" db="EMBL/GenBank/DDBJ databases">
        <authorList>
            <person name="Madupu R."/>
            <person name="Sebastian Y."/>
            <person name="Durkin A.S."/>
            <person name="Torralba M."/>
            <person name="Methe B."/>
            <person name="Sutton G.G."/>
            <person name="Strausberg R.L."/>
            <person name="Nelson K.E."/>
        </authorList>
    </citation>
    <scope>NUCLEOTIDE SEQUENCE [LARGE SCALE GENOMIC DNA]</scope>
    <source>
        <strain evidence="2 3">ATCC 35580</strain>
    </source>
</reference>
<feature type="transmembrane region" description="Helical" evidence="1">
    <location>
        <begin position="42"/>
        <end position="61"/>
    </location>
</feature>
<sequence length="194" mass="21154">MKDTTKKLEIRDFISIGIFGAIALFLFFVTGFAASLTLAGTIANIPIVLFFESVAFMLAAVKVPKRGVFLIMGTITVLPGLMAANIYGVVLSIIGWFIADCIAAQKKFGSKSIIGAYTIGGTLQSALFTLPMYISHGDYLMQRQEILHLTDEALQQYLRVFGSWYMYGAMVALTVVTAFTGAVISMKILKKHFG</sequence>
<dbReference type="AlphaFoldDB" id="C8PPY7"/>
<dbReference type="RefSeq" id="WP_006188642.1">
    <property type="nucleotide sequence ID" value="NZ_ACYH01000032.1"/>
</dbReference>
<keyword evidence="1" id="KW-0812">Transmembrane</keyword>
<feature type="transmembrane region" description="Helical" evidence="1">
    <location>
        <begin position="12"/>
        <end position="36"/>
    </location>
</feature>
<dbReference type="Pfam" id="PF09605">
    <property type="entry name" value="Trep_Strep"/>
    <property type="match status" value="1"/>
</dbReference>
<dbReference type="STRING" id="596324.TREVI0001_0291"/>
<keyword evidence="1" id="KW-1133">Transmembrane helix</keyword>
<evidence type="ECO:0008006" key="4">
    <source>
        <dbReference type="Google" id="ProtNLM"/>
    </source>
</evidence>
<feature type="transmembrane region" description="Helical" evidence="1">
    <location>
        <begin position="164"/>
        <end position="184"/>
    </location>
</feature>
<organism evidence="2 3">
    <name type="scientific">Treponema vincentii ATCC 35580</name>
    <dbReference type="NCBI Taxonomy" id="596324"/>
    <lineage>
        <taxon>Bacteria</taxon>
        <taxon>Pseudomonadati</taxon>
        <taxon>Spirochaetota</taxon>
        <taxon>Spirochaetia</taxon>
        <taxon>Spirochaetales</taxon>
        <taxon>Treponemataceae</taxon>
        <taxon>Treponema</taxon>
    </lineage>
</organism>
<comment type="caution">
    <text evidence="2">The sequence shown here is derived from an EMBL/GenBank/DDBJ whole genome shotgun (WGS) entry which is preliminary data.</text>
</comment>
<dbReference type="OrthoDB" id="9781459at2"/>
<gene>
    <name evidence="2" type="ORF">TREVI0001_0291</name>
</gene>
<protein>
    <recommendedName>
        <fullName evidence="4">TIGR02185 family protein</fullName>
    </recommendedName>
</protein>
<dbReference type="Proteomes" id="UP000004509">
    <property type="component" value="Unassembled WGS sequence"/>
</dbReference>
<proteinExistence type="predicted"/>
<keyword evidence="1" id="KW-0472">Membrane</keyword>
<dbReference type="EMBL" id="ACYH01000032">
    <property type="protein sequence ID" value="EEV20469.1"/>
    <property type="molecule type" value="Genomic_DNA"/>
</dbReference>
<dbReference type="InterPro" id="IPR011733">
    <property type="entry name" value="CHP02185_IM"/>
</dbReference>
<evidence type="ECO:0000256" key="1">
    <source>
        <dbReference type="SAM" id="Phobius"/>
    </source>
</evidence>